<evidence type="ECO:0000256" key="2">
    <source>
        <dbReference type="ARBA" id="ARBA00023002"/>
    </source>
</evidence>
<dbReference type="InterPro" id="IPR036291">
    <property type="entry name" value="NAD(P)-bd_dom_sf"/>
</dbReference>
<dbReference type="GO" id="GO:0016491">
    <property type="term" value="F:oxidoreductase activity"/>
    <property type="evidence" value="ECO:0007669"/>
    <property type="project" value="UniProtKB-KW"/>
</dbReference>
<dbReference type="InterPro" id="IPR002347">
    <property type="entry name" value="SDR_fam"/>
</dbReference>
<dbReference type="PANTHER" id="PTHR43639">
    <property type="entry name" value="OXIDOREDUCTASE, SHORT-CHAIN DEHYDROGENASE/REDUCTASE FAMILY (AFU_ORTHOLOGUE AFUA_5G02870)"/>
    <property type="match status" value="1"/>
</dbReference>
<dbReference type="SUPFAM" id="SSF51735">
    <property type="entry name" value="NAD(P)-binding Rossmann-fold domains"/>
    <property type="match status" value="1"/>
</dbReference>
<gene>
    <name evidence="3" type="ORF">MNBD_NITROSPINAE05-1464</name>
</gene>
<proteinExistence type="inferred from homology"/>
<name>A0A3B1D7R8_9ZZZZ</name>
<keyword evidence="2" id="KW-0560">Oxidoreductase</keyword>
<dbReference type="EMBL" id="UOGG01000137">
    <property type="protein sequence ID" value="VAX30970.1"/>
    <property type="molecule type" value="Genomic_DNA"/>
</dbReference>
<evidence type="ECO:0000313" key="3">
    <source>
        <dbReference type="EMBL" id="VAX30970.1"/>
    </source>
</evidence>
<feature type="non-terminal residue" evidence="3">
    <location>
        <position position="112"/>
    </location>
</feature>
<protein>
    <recommendedName>
        <fullName evidence="4">FolM Alternative dihydrofolate reductase 1</fullName>
    </recommendedName>
</protein>
<reference evidence="3" key="1">
    <citation type="submission" date="2018-06" db="EMBL/GenBank/DDBJ databases">
        <authorList>
            <person name="Zhirakovskaya E."/>
        </authorList>
    </citation>
    <scope>NUCLEOTIDE SEQUENCE</scope>
</reference>
<accession>A0A3B1D7R8</accession>
<evidence type="ECO:0008006" key="4">
    <source>
        <dbReference type="Google" id="ProtNLM"/>
    </source>
</evidence>
<organism evidence="3">
    <name type="scientific">hydrothermal vent metagenome</name>
    <dbReference type="NCBI Taxonomy" id="652676"/>
    <lineage>
        <taxon>unclassified sequences</taxon>
        <taxon>metagenomes</taxon>
        <taxon>ecological metagenomes</taxon>
    </lineage>
</organism>
<sequence>MPTAIITGGGVRLGRAMALHLAKKGYAIALHHNASSKNAGDTLAEIRALGVRSESFPCDFTDLSAAEKLIKTIAAQFPDIEILINCAANFIQEDIEHTSTQSLEATFHINLL</sequence>
<dbReference type="PANTHER" id="PTHR43639:SF1">
    <property type="entry name" value="SHORT-CHAIN DEHYDROGENASE_REDUCTASE FAMILY PROTEIN"/>
    <property type="match status" value="1"/>
</dbReference>
<evidence type="ECO:0000256" key="1">
    <source>
        <dbReference type="ARBA" id="ARBA00006484"/>
    </source>
</evidence>
<dbReference type="Gene3D" id="3.40.50.720">
    <property type="entry name" value="NAD(P)-binding Rossmann-like Domain"/>
    <property type="match status" value="1"/>
</dbReference>
<dbReference type="Pfam" id="PF00106">
    <property type="entry name" value="adh_short"/>
    <property type="match status" value="1"/>
</dbReference>
<dbReference type="AlphaFoldDB" id="A0A3B1D7R8"/>
<comment type="similarity">
    <text evidence="1">Belongs to the short-chain dehydrogenases/reductases (SDR) family.</text>
</comment>